<name>A0A6N7IQQ6_9FIRM</name>
<dbReference type="PRINTS" id="PR00111">
    <property type="entry name" value="ABHYDROLASE"/>
</dbReference>
<dbReference type="InterPro" id="IPR029058">
    <property type="entry name" value="AB_hydrolase_fold"/>
</dbReference>
<dbReference type="EMBL" id="WHYR01000021">
    <property type="protein sequence ID" value="MQL52425.1"/>
    <property type="molecule type" value="Genomic_DNA"/>
</dbReference>
<comment type="caution">
    <text evidence="3">The sequence shown here is derived from an EMBL/GenBank/DDBJ whole genome shotgun (WGS) entry which is preliminary data.</text>
</comment>
<dbReference type="GO" id="GO:0016787">
    <property type="term" value="F:hydrolase activity"/>
    <property type="evidence" value="ECO:0007669"/>
    <property type="project" value="UniProtKB-KW"/>
</dbReference>
<reference evidence="3 4" key="1">
    <citation type="submission" date="2019-10" db="EMBL/GenBank/DDBJ databases">
        <title>Comparative genomics of sulfur disproportionating microorganisms.</title>
        <authorList>
            <person name="Ward L.M."/>
            <person name="Bertran E."/>
            <person name="Johnston D."/>
        </authorList>
    </citation>
    <scope>NUCLEOTIDE SEQUENCE [LARGE SCALE GENOMIC DNA]</scope>
    <source>
        <strain evidence="3 4">DSM 14055</strain>
    </source>
</reference>
<dbReference type="SUPFAM" id="SSF53474">
    <property type="entry name" value="alpha/beta-Hydrolases"/>
    <property type="match status" value="1"/>
</dbReference>
<dbReference type="PANTHER" id="PTHR43798">
    <property type="entry name" value="MONOACYLGLYCEROL LIPASE"/>
    <property type="match status" value="1"/>
</dbReference>
<dbReference type="OrthoDB" id="9775557at2"/>
<evidence type="ECO:0000256" key="1">
    <source>
        <dbReference type="ARBA" id="ARBA00022801"/>
    </source>
</evidence>
<dbReference type="Proteomes" id="UP000441717">
    <property type="component" value="Unassembled WGS sequence"/>
</dbReference>
<dbReference type="Gene3D" id="3.40.50.1820">
    <property type="entry name" value="alpha/beta hydrolase"/>
    <property type="match status" value="1"/>
</dbReference>
<dbReference type="PANTHER" id="PTHR43798:SF31">
    <property type="entry name" value="AB HYDROLASE SUPERFAMILY PROTEIN YCLE"/>
    <property type="match status" value="1"/>
</dbReference>
<gene>
    <name evidence="3" type="ORF">GFC01_09140</name>
</gene>
<accession>A0A6N7IQQ6</accession>
<keyword evidence="4" id="KW-1185">Reference proteome</keyword>
<protein>
    <submittedName>
        <fullName evidence="3">Alpha/beta fold hydrolase</fullName>
    </submittedName>
</protein>
<dbReference type="InterPro" id="IPR050266">
    <property type="entry name" value="AB_hydrolase_sf"/>
</dbReference>
<evidence type="ECO:0000259" key="2">
    <source>
        <dbReference type="Pfam" id="PF12697"/>
    </source>
</evidence>
<evidence type="ECO:0000313" key="3">
    <source>
        <dbReference type="EMBL" id="MQL52425.1"/>
    </source>
</evidence>
<proteinExistence type="predicted"/>
<organism evidence="3 4">
    <name type="scientific">Desulfofundulus thermobenzoicus</name>
    <dbReference type="NCBI Taxonomy" id="29376"/>
    <lineage>
        <taxon>Bacteria</taxon>
        <taxon>Bacillati</taxon>
        <taxon>Bacillota</taxon>
        <taxon>Clostridia</taxon>
        <taxon>Eubacteriales</taxon>
        <taxon>Peptococcaceae</taxon>
        <taxon>Desulfofundulus</taxon>
    </lineage>
</organism>
<sequence length="257" mass="28439">MPFVTIDGTNYHYAAGMPVDKEPRQTIVFVHGAGGSHRHWLPQLNFFKDDYLVMAVDLPGHGQSGGESADRVSTYREFIFSFAEKLIGHPFFLAGHSMGGAITLDFARCYPEKLAGMLLIGTGARLRVLPDLLDAFARGEIPGNLASLAYGRSAPPSLLEAAREEIKNVSSLVFLRDYTACDNFDLMAELPAIEVPALAVTGDEDRLTPVKYGRYLAEKLPRAHLEVIPEAGHMVMLEKPAELNRVIDQFLKERPLW</sequence>
<dbReference type="GO" id="GO:0016020">
    <property type="term" value="C:membrane"/>
    <property type="evidence" value="ECO:0007669"/>
    <property type="project" value="TreeGrafter"/>
</dbReference>
<dbReference type="AlphaFoldDB" id="A0A6N7IQQ6"/>
<evidence type="ECO:0000313" key="4">
    <source>
        <dbReference type="Proteomes" id="UP000441717"/>
    </source>
</evidence>
<feature type="domain" description="AB hydrolase-1" evidence="2">
    <location>
        <begin position="27"/>
        <end position="245"/>
    </location>
</feature>
<dbReference type="Pfam" id="PF12697">
    <property type="entry name" value="Abhydrolase_6"/>
    <property type="match status" value="1"/>
</dbReference>
<dbReference type="InterPro" id="IPR000073">
    <property type="entry name" value="AB_hydrolase_1"/>
</dbReference>
<keyword evidence="1 3" id="KW-0378">Hydrolase</keyword>
<dbReference type="RefSeq" id="WP_152946505.1">
    <property type="nucleotide sequence ID" value="NZ_WHYR01000021.1"/>
</dbReference>